<reference evidence="1 2" key="1">
    <citation type="submission" date="2019-10" db="EMBL/GenBank/DDBJ databases">
        <title>Alkaliphilus serpentinus sp. nov. and Alkaliphilus pronyensis sp. nov., two novel anaerobic alkaliphilic species isolated from the serpentinized-hosted hydrothermal field of the Prony Bay (New Caledonia).</title>
        <authorList>
            <person name="Postec A."/>
        </authorList>
    </citation>
    <scope>NUCLEOTIDE SEQUENCE [LARGE SCALE GENOMIC DNA]</scope>
    <source>
        <strain evidence="1 2">LacV</strain>
    </source>
</reference>
<dbReference type="AlphaFoldDB" id="A0A6I0EWP0"/>
<dbReference type="Proteomes" id="UP000432715">
    <property type="component" value="Unassembled WGS sequence"/>
</dbReference>
<gene>
    <name evidence="1" type="ORF">F8154_12230</name>
</gene>
<dbReference type="EMBL" id="WBZC01000051">
    <property type="protein sequence ID" value="KAB3532134.1"/>
    <property type="molecule type" value="Genomic_DNA"/>
</dbReference>
<keyword evidence="2" id="KW-1185">Reference proteome</keyword>
<sequence>MIDYEEYRFAGFVEGGQNLGVSIFRKDKNNNYRKQSIEKRYSDIATFYVPIIKEGIKILMV</sequence>
<evidence type="ECO:0000313" key="2">
    <source>
        <dbReference type="Proteomes" id="UP000432715"/>
    </source>
</evidence>
<dbReference type="RefSeq" id="WP_192930289.1">
    <property type="nucleotide sequence ID" value="NZ_WBZC01000051.1"/>
</dbReference>
<name>A0A6I0EWP0_9FIRM</name>
<accession>A0A6I0EWP0</accession>
<evidence type="ECO:0000313" key="1">
    <source>
        <dbReference type="EMBL" id="KAB3532134.1"/>
    </source>
</evidence>
<organism evidence="1 2">
    <name type="scientific">Alkaliphilus pronyensis</name>
    <dbReference type="NCBI Taxonomy" id="1482732"/>
    <lineage>
        <taxon>Bacteria</taxon>
        <taxon>Bacillati</taxon>
        <taxon>Bacillota</taxon>
        <taxon>Clostridia</taxon>
        <taxon>Peptostreptococcales</taxon>
        <taxon>Natronincolaceae</taxon>
        <taxon>Alkaliphilus</taxon>
    </lineage>
</organism>
<comment type="caution">
    <text evidence="1">The sequence shown here is derived from an EMBL/GenBank/DDBJ whole genome shotgun (WGS) entry which is preliminary data.</text>
</comment>
<proteinExistence type="predicted"/>
<protein>
    <submittedName>
        <fullName evidence="1">Uncharacterized protein</fullName>
    </submittedName>
</protein>